<evidence type="ECO:0000256" key="4">
    <source>
        <dbReference type="ARBA" id="ARBA00022840"/>
    </source>
</evidence>
<gene>
    <name evidence="7" type="ORF">AMTR_s00029p00096910</name>
</gene>
<evidence type="ECO:0000256" key="2">
    <source>
        <dbReference type="ARBA" id="ARBA00022737"/>
    </source>
</evidence>
<dbReference type="GO" id="GO:0005524">
    <property type="term" value="F:ATP binding"/>
    <property type="evidence" value="ECO:0007669"/>
    <property type="project" value="UniProtKB-KW"/>
</dbReference>
<accession>W1PNS0</accession>
<evidence type="ECO:0000313" key="7">
    <source>
        <dbReference type="EMBL" id="ERN09459.1"/>
    </source>
</evidence>
<keyword evidence="5" id="KW-0175">Coiled coil</keyword>
<dbReference type="SUPFAM" id="SSF52540">
    <property type="entry name" value="P-loop containing nucleoside triphosphate hydrolases"/>
    <property type="match status" value="1"/>
</dbReference>
<dbReference type="GO" id="GO:0006952">
    <property type="term" value="P:defense response"/>
    <property type="evidence" value="ECO:0007669"/>
    <property type="project" value="UniProtKB-KW"/>
</dbReference>
<dbReference type="Gene3D" id="3.80.10.10">
    <property type="entry name" value="Ribonuclease Inhibitor"/>
    <property type="match status" value="3"/>
</dbReference>
<organism evidence="7 8">
    <name type="scientific">Amborella trichopoda</name>
    <dbReference type="NCBI Taxonomy" id="13333"/>
    <lineage>
        <taxon>Eukaryota</taxon>
        <taxon>Viridiplantae</taxon>
        <taxon>Streptophyta</taxon>
        <taxon>Embryophyta</taxon>
        <taxon>Tracheophyta</taxon>
        <taxon>Spermatophyta</taxon>
        <taxon>Magnoliopsida</taxon>
        <taxon>Amborellales</taxon>
        <taxon>Amborellaceae</taxon>
        <taxon>Amborella</taxon>
    </lineage>
</organism>
<dbReference type="FunFam" id="1.10.8.430:FF:000003">
    <property type="entry name" value="Probable disease resistance protein At5g66910"/>
    <property type="match status" value="1"/>
</dbReference>
<dbReference type="OrthoDB" id="72369at2759"/>
<name>W1PNS0_AMBTC</name>
<dbReference type="InterPro" id="IPR057135">
    <property type="entry name" value="At4g27190-like_LRR"/>
</dbReference>
<keyword evidence="4" id="KW-0067">ATP-binding</keyword>
<feature type="coiled-coil region" evidence="5">
    <location>
        <begin position="56"/>
        <end position="118"/>
    </location>
</feature>
<dbReference type="PRINTS" id="PR00364">
    <property type="entry name" value="DISEASERSIST"/>
</dbReference>
<sequence length="1156" mass="131165">MHLREKQLCPSPSPFNFPETRPKAFGLSPSMAMIGPVVEVASKYVCDPLAHQITYFAKLRENLEVLMRATDELMSRRDDKQREAEEAIRVGKVPTAQLTEWLEAVRRIEAKARVIKEEYEQGKSCLRANCWSRYRLGKRAVKLRIEVDHRYQATFEKLATTPPPESAVVFEGVPPIDDQPTTLSTLQQLLDCMNDEEVKVVGVYGMGGIGKTTLAKKVYNQLSSQSLFDTVIWIKVSENLTSLSIQKMIVSKLGHSLQSKLPQTLQEDNIEVVRDTLLGILRKKQALIILDDVWEPLVLGDLGIPLVNNEGGCKVLLTTRNLNVCTSMEADQKIHVRKLVEEEAWNLFQKKTSPSIADPLIEPIAKTVIKKCDGLPLAIITLARAMANRHTVQEWEDAARELEHSASRLQGMIRDVFIPLKFSYDRLDDEDARSLFLYCALFPEDHSIREDQITCYCIGEGFIDSLGNIRAARNKGHTLVGSLKIACMLQNGDYENSVKVHDVMRELAIWITSTGSGHGPKHIVRSRVGLREELITAEEWKEASRISLMCNNLRQLPELPQCRQLVTLLLNQNRYLDAIPTNLSECMKALSVFDLSETKITSLPCSQLASLRVLHLRLCRNLKELPATIGELNKLQLLNLSGCDRIKELPIGLGKLVNLRHLNLNWTASLERIPSGVFSGLLNLEELLMEGSRLRLHTDETPLRANVIELTSLTRLTTLEITIQDVSSWSWLERLSTSIHSLRLIRCTNTNDGLIALAESRSTRYLSFENCKNLKHVSTCCSEFLEHLRVKACGELKSVVVIEEARESAFHRLEKLNLHYLPMLNKICTGELPQGCFASLKRMEIECCPSLRVLFTNGMPQLLKRLEYLEVLDCDKLEKIIAEEGEQVPADAFPNLHKVYLWELPKLTTICDRALIWPSLKHLTIDRCPKLNKLPFGVCGAQNLNDIWMEECAELEGAMVEFQSSEASLLENLPGLERTCVGRCFANLQNLGLRSLQRLERFFVGNPPQGCFSNLLKIDVMSCQRLQVLLPKGMTRLLKNLETVEVWNCEEMEMIIEEVVEGDDDVFPQLRCLRFGGLPKLTTLCNRVLKWSSLEYLEIGECLELKKLPFAVGTAQRLQKISVHGREWWEGLEWRDPNILNSLPKPIFSERETQDE</sequence>
<evidence type="ECO:0000313" key="8">
    <source>
        <dbReference type="Proteomes" id="UP000017836"/>
    </source>
</evidence>
<dbReference type="OMA" id="NCEEMEM"/>
<dbReference type="Gene3D" id="1.10.10.10">
    <property type="entry name" value="Winged helix-like DNA-binding domain superfamily/Winged helix DNA-binding domain"/>
    <property type="match status" value="1"/>
</dbReference>
<dbReference type="PANTHER" id="PTHR33463:SF204">
    <property type="entry name" value="NB-ARC DOMAIN-CONTAINING PROTEIN"/>
    <property type="match status" value="1"/>
</dbReference>
<dbReference type="Proteomes" id="UP000017836">
    <property type="component" value="Unassembled WGS sequence"/>
</dbReference>
<dbReference type="InterPro" id="IPR002182">
    <property type="entry name" value="NB-ARC"/>
</dbReference>
<dbReference type="HOGENOM" id="CLU_000427_3_1_1"/>
<dbReference type="GO" id="GO:0043531">
    <property type="term" value="F:ADP binding"/>
    <property type="evidence" value="ECO:0007669"/>
    <property type="project" value="InterPro"/>
</dbReference>
<keyword evidence="8" id="KW-1185">Reference proteome</keyword>
<dbReference type="eggNOG" id="KOG4658">
    <property type="taxonomic scope" value="Eukaryota"/>
</dbReference>
<dbReference type="Pfam" id="PF23247">
    <property type="entry name" value="LRR_RPS2"/>
    <property type="match status" value="2"/>
</dbReference>
<keyword evidence="3" id="KW-0611">Plant defense</keyword>
<dbReference type="Pfam" id="PF00931">
    <property type="entry name" value="NB-ARC"/>
    <property type="match status" value="1"/>
</dbReference>
<dbReference type="SMART" id="SM00382">
    <property type="entry name" value="AAA"/>
    <property type="match status" value="1"/>
</dbReference>
<dbReference type="AlphaFoldDB" id="W1PNS0"/>
<dbReference type="FunFam" id="3.40.50.300:FF:001091">
    <property type="entry name" value="Probable disease resistance protein At1g61300"/>
    <property type="match status" value="1"/>
</dbReference>
<dbReference type="InterPro" id="IPR027417">
    <property type="entry name" value="P-loop_NTPase"/>
</dbReference>
<evidence type="ECO:0000256" key="5">
    <source>
        <dbReference type="SAM" id="Coils"/>
    </source>
</evidence>
<comment type="similarity">
    <text evidence="1">Belongs to the disease resistance NB-LRR family.</text>
</comment>
<dbReference type="FunFam" id="1.10.10.10:FF:000322">
    <property type="entry name" value="Probable disease resistance protein At1g63360"/>
    <property type="match status" value="1"/>
</dbReference>
<dbReference type="SUPFAM" id="SSF52058">
    <property type="entry name" value="L domain-like"/>
    <property type="match status" value="2"/>
</dbReference>
<dbReference type="KEGG" id="atr:18437612"/>
<keyword evidence="2" id="KW-0677">Repeat</keyword>
<dbReference type="InterPro" id="IPR032675">
    <property type="entry name" value="LRR_dom_sf"/>
</dbReference>
<dbReference type="Gene3D" id="3.40.50.300">
    <property type="entry name" value="P-loop containing nucleotide triphosphate hydrolases"/>
    <property type="match status" value="1"/>
</dbReference>
<reference evidence="8" key="1">
    <citation type="journal article" date="2013" name="Science">
        <title>The Amborella genome and the evolution of flowering plants.</title>
        <authorList>
            <consortium name="Amborella Genome Project"/>
        </authorList>
    </citation>
    <scope>NUCLEOTIDE SEQUENCE [LARGE SCALE GENOMIC DNA]</scope>
</reference>
<evidence type="ECO:0000256" key="3">
    <source>
        <dbReference type="ARBA" id="ARBA00022821"/>
    </source>
</evidence>
<dbReference type="Gene3D" id="1.10.8.430">
    <property type="entry name" value="Helical domain of apoptotic protease-activating factors"/>
    <property type="match status" value="1"/>
</dbReference>
<protein>
    <recommendedName>
        <fullName evidence="6">AAA+ ATPase domain-containing protein</fullName>
    </recommendedName>
</protein>
<dbReference type="InterPro" id="IPR050905">
    <property type="entry name" value="Plant_NBS-LRR"/>
</dbReference>
<evidence type="ECO:0000259" key="6">
    <source>
        <dbReference type="SMART" id="SM00382"/>
    </source>
</evidence>
<dbReference type="Gramene" id="ERN09459">
    <property type="protein sequence ID" value="ERN09459"/>
    <property type="gene ID" value="AMTR_s00029p00096910"/>
</dbReference>
<evidence type="ECO:0000256" key="1">
    <source>
        <dbReference type="ARBA" id="ARBA00008894"/>
    </source>
</evidence>
<keyword evidence="4" id="KW-0547">Nucleotide-binding</keyword>
<dbReference type="InterPro" id="IPR042197">
    <property type="entry name" value="Apaf_helical"/>
</dbReference>
<dbReference type="InterPro" id="IPR003593">
    <property type="entry name" value="AAA+_ATPase"/>
</dbReference>
<dbReference type="PANTHER" id="PTHR33463">
    <property type="entry name" value="NB-ARC DOMAIN-CONTAINING PROTEIN-RELATED"/>
    <property type="match status" value="1"/>
</dbReference>
<proteinExistence type="inferred from homology"/>
<feature type="domain" description="AAA+ ATPase" evidence="6">
    <location>
        <begin position="197"/>
        <end position="340"/>
    </location>
</feature>
<dbReference type="InterPro" id="IPR036388">
    <property type="entry name" value="WH-like_DNA-bd_sf"/>
</dbReference>
<dbReference type="EMBL" id="KI392980">
    <property type="protein sequence ID" value="ERN09459.1"/>
    <property type="molecule type" value="Genomic_DNA"/>
</dbReference>